<dbReference type="SUPFAM" id="SSF103481">
    <property type="entry name" value="Multidrug resistance efflux transporter EmrE"/>
    <property type="match status" value="2"/>
</dbReference>
<evidence type="ECO:0000256" key="3">
    <source>
        <dbReference type="ARBA" id="ARBA00022989"/>
    </source>
</evidence>
<keyword evidence="9" id="KW-1185">Reference proteome</keyword>
<gene>
    <name evidence="8" type="ORF">FKV25_15305</name>
</gene>
<dbReference type="OrthoDB" id="7158585at2"/>
<evidence type="ECO:0000256" key="4">
    <source>
        <dbReference type="ARBA" id="ARBA00023136"/>
    </source>
</evidence>
<keyword evidence="4 6" id="KW-0472">Membrane</keyword>
<evidence type="ECO:0000256" key="2">
    <source>
        <dbReference type="ARBA" id="ARBA00022692"/>
    </source>
</evidence>
<feature type="transmembrane region" description="Helical" evidence="6">
    <location>
        <begin position="329"/>
        <end position="349"/>
    </location>
</feature>
<feature type="transmembrane region" description="Helical" evidence="6">
    <location>
        <begin position="153"/>
        <end position="175"/>
    </location>
</feature>
<evidence type="ECO:0000259" key="7">
    <source>
        <dbReference type="Pfam" id="PF00892"/>
    </source>
</evidence>
<feature type="transmembrane region" description="Helical" evidence="6">
    <location>
        <begin position="306"/>
        <end position="323"/>
    </location>
</feature>
<keyword evidence="3 6" id="KW-1133">Transmembrane helix</keyword>
<protein>
    <submittedName>
        <fullName evidence="8">EamA family transporter</fullName>
    </submittedName>
</protein>
<dbReference type="EMBL" id="VICE01000148">
    <property type="protein sequence ID" value="TQD39528.1"/>
    <property type="molecule type" value="Genomic_DNA"/>
</dbReference>
<feature type="transmembrane region" description="Helical" evidence="6">
    <location>
        <begin position="184"/>
        <end position="203"/>
    </location>
</feature>
<proteinExistence type="predicted"/>
<dbReference type="GO" id="GO:0016020">
    <property type="term" value="C:membrane"/>
    <property type="evidence" value="ECO:0007669"/>
    <property type="project" value="UniProtKB-SubCell"/>
</dbReference>
<dbReference type="InterPro" id="IPR050638">
    <property type="entry name" value="AA-Vitamin_Transporters"/>
</dbReference>
<comment type="caution">
    <text evidence="8">The sequence shown here is derived from an EMBL/GenBank/DDBJ whole genome shotgun (WGS) entry which is preliminary data.</text>
</comment>
<organism evidence="8 9">
    <name type="scientific">Marilutibacter aestuarii</name>
    <dbReference type="NCBI Taxonomy" id="1706195"/>
    <lineage>
        <taxon>Bacteria</taxon>
        <taxon>Pseudomonadati</taxon>
        <taxon>Pseudomonadota</taxon>
        <taxon>Gammaproteobacteria</taxon>
        <taxon>Lysobacterales</taxon>
        <taxon>Lysobacteraceae</taxon>
        <taxon>Marilutibacter</taxon>
    </lineage>
</organism>
<evidence type="ECO:0000313" key="9">
    <source>
        <dbReference type="Proteomes" id="UP000318212"/>
    </source>
</evidence>
<feature type="transmembrane region" description="Helical" evidence="6">
    <location>
        <begin position="128"/>
        <end position="147"/>
    </location>
</feature>
<feature type="transmembrane region" description="Helical" evidence="6">
    <location>
        <begin position="209"/>
        <end position="227"/>
    </location>
</feature>
<feature type="transmembrane region" description="Helical" evidence="6">
    <location>
        <begin position="239"/>
        <end position="257"/>
    </location>
</feature>
<dbReference type="PANTHER" id="PTHR32322">
    <property type="entry name" value="INNER MEMBRANE TRANSPORTER"/>
    <property type="match status" value="1"/>
</dbReference>
<dbReference type="InterPro" id="IPR000620">
    <property type="entry name" value="EamA_dom"/>
</dbReference>
<dbReference type="InterPro" id="IPR037185">
    <property type="entry name" value="EmrE-like"/>
</dbReference>
<feature type="transmembrane region" description="Helical" evidence="6">
    <location>
        <begin position="72"/>
        <end position="93"/>
    </location>
</feature>
<accession>A0A507ZUU1</accession>
<name>A0A507ZUU1_9GAMM</name>
<feature type="domain" description="EamA" evidence="7">
    <location>
        <begin position="72"/>
        <end position="197"/>
    </location>
</feature>
<sequence length="370" mass="39331">MATGRLPATARCRPSPAHVLLAARATSRATAGPGRRPPHPASRIRSGRPVPSSTGPAASPAAIGRPMPTRDLFLVLLIVLAWAFNFLTSALAMREIPPFLFTALRFALLALPLVFFLKRPAPGQWPRLVATCLCVGVLHFGLSFSALKLAGDLSSTAIVMQSYVPMTALLAWAVLGERFGWRTGVAIAISFGGVLVLGFDPLVLDRPMALALMLVAAFFLAAGTVLMKPLKQLNAYSMQGWTAVFSVVPLLAISLWLEPGALARLPDAGAVAWFGAFYAAFISSLLGHGLYYVLVQRYPVAQVTPWLLLVPVLAVGLGIAFWGDRPGPKLWIGGAMVLGGVLVIALRVLQKSRAPRDAAGPHEIPPTDTI</sequence>
<evidence type="ECO:0000256" key="5">
    <source>
        <dbReference type="SAM" id="MobiDB-lite"/>
    </source>
</evidence>
<feature type="transmembrane region" description="Helical" evidence="6">
    <location>
        <begin position="269"/>
        <end position="294"/>
    </location>
</feature>
<feature type="domain" description="EamA" evidence="7">
    <location>
        <begin position="209"/>
        <end position="345"/>
    </location>
</feature>
<dbReference type="AlphaFoldDB" id="A0A507ZUU1"/>
<keyword evidence="2 6" id="KW-0812">Transmembrane</keyword>
<feature type="region of interest" description="Disordered" evidence="5">
    <location>
        <begin position="27"/>
        <end position="63"/>
    </location>
</feature>
<comment type="subcellular location">
    <subcellularLocation>
        <location evidence="1">Membrane</location>
        <topology evidence="1">Multi-pass membrane protein</topology>
    </subcellularLocation>
</comment>
<dbReference type="Proteomes" id="UP000318212">
    <property type="component" value="Unassembled WGS sequence"/>
</dbReference>
<feature type="compositionally biased region" description="Low complexity" evidence="5">
    <location>
        <begin position="49"/>
        <end position="62"/>
    </location>
</feature>
<evidence type="ECO:0000256" key="1">
    <source>
        <dbReference type="ARBA" id="ARBA00004141"/>
    </source>
</evidence>
<reference evidence="8 9" key="1">
    <citation type="submission" date="2019-06" db="EMBL/GenBank/DDBJ databases">
        <title>Lysobacter alkalisoli sp. nov. isolated from saline soil.</title>
        <authorList>
            <person name="Sun J.-Q."/>
            <person name="Xu L."/>
        </authorList>
    </citation>
    <scope>NUCLEOTIDE SEQUENCE [LARGE SCALE GENOMIC DNA]</scope>
    <source>
        <strain evidence="8 9">JCM 31130</strain>
    </source>
</reference>
<evidence type="ECO:0000256" key="6">
    <source>
        <dbReference type="SAM" id="Phobius"/>
    </source>
</evidence>
<feature type="transmembrane region" description="Helical" evidence="6">
    <location>
        <begin position="99"/>
        <end position="116"/>
    </location>
</feature>
<evidence type="ECO:0000313" key="8">
    <source>
        <dbReference type="EMBL" id="TQD39528.1"/>
    </source>
</evidence>
<dbReference type="PANTHER" id="PTHR32322:SF9">
    <property type="entry name" value="AMINO-ACID METABOLITE EFFLUX PUMP-RELATED"/>
    <property type="match status" value="1"/>
</dbReference>
<dbReference type="Pfam" id="PF00892">
    <property type="entry name" value="EamA"/>
    <property type="match status" value="2"/>
</dbReference>